<feature type="transmembrane region" description="Helical" evidence="1">
    <location>
        <begin position="86"/>
        <end position="105"/>
    </location>
</feature>
<dbReference type="EMBL" id="JANEYF010001909">
    <property type="protein sequence ID" value="KAJ8954652.1"/>
    <property type="molecule type" value="Genomic_DNA"/>
</dbReference>
<comment type="caution">
    <text evidence="2">The sequence shown here is derived from an EMBL/GenBank/DDBJ whole genome shotgun (WGS) entry which is preliminary data.</text>
</comment>
<evidence type="ECO:0000313" key="2">
    <source>
        <dbReference type="EMBL" id="KAJ8954652.1"/>
    </source>
</evidence>
<keyword evidence="1" id="KW-0812">Transmembrane</keyword>
<organism evidence="2 3">
    <name type="scientific">Rhamnusium bicolor</name>
    <dbReference type="NCBI Taxonomy" id="1586634"/>
    <lineage>
        <taxon>Eukaryota</taxon>
        <taxon>Metazoa</taxon>
        <taxon>Ecdysozoa</taxon>
        <taxon>Arthropoda</taxon>
        <taxon>Hexapoda</taxon>
        <taxon>Insecta</taxon>
        <taxon>Pterygota</taxon>
        <taxon>Neoptera</taxon>
        <taxon>Endopterygota</taxon>
        <taxon>Coleoptera</taxon>
        <taxon>Polyphaga</taxon>
        <taxon>Cucujiformia</taxon>
        <taxon>Chrysomeloidea</taxon>
        <taxon>Cerambycidae</taxon>
        <taxon>Lepturinae</taxon>
        <taxon>Rhagiini</taxon>
        <taxon>Rhamnusium</taxon>
    </lineage>
</organism>
<sequence length="140" mass="16554">MSHNVHHCNLPYKDTSGFPKLSPNTSWWKRLLRNIKRLTAVDPNNTNCKKFFRNNSTLKAEQRRHARSSYCCVIHPFSKLASFVEITVFISWFYSILVNPLHLFFEMESLIEILHSIEAYVVLPVDRLMIIFFFLSGIYR</sequence>
<protein>
    <submittedName>
        <fullName evidence="2">Uncharacterized protein</fullName>
    </submittedName>
</protein>
<dbReference type="Proteomes" id="UP001162156">
    <property type="component" value="Unassembled WGS sequence"/>
</dbReference>
<reference evidence="2" key="1">
    <citation type="journal article" date="2023" name="Insect Mol. Biol.">
        <title>Genome sequencing provides insights into the evolution of gene families encoding plant cell wall-degrading enzymes in longhorned beetles.</title>
        <authorList>
            <person name="Shin N.R."/>
            <person name="Okamura Y."/>
            <person name="Kirsch R."/>
            <person name="Pauchet Y."/>
        </authorList>
    </citation>
    <scope>NUCLEOTIDE SEQUENCE</scope>
    <source>
        <strain evidence="2">RBIC_L_NR</strain>
    </source>
</reference>
<gene>
    <name evidence="2" type="ORF">NQ314_007052</name>
</gene>
<evidence type="ECO:0000313" key="3">
    <source>
        <dbReference type="Proteomes" id="UP001162156"/>
    </source>
</evidence>
<keyword evidence="1" id="KW-0472">Membrane</keyword>
<proteinExistence type="predicted"/>
<feature type="transmembrane region" description="Helical" evidence="1">
    <location>
        <begin position="117"/>
        <end position="139"/>
    </location>
</feature>
<accession>A0AAV8YRQ9</accession>
<evidence type="ECO:0000256" key="1">
    <source>
        <dbReference type="SAM" id="Phobius"/>
    </source>
</evidence>
<keyword evidence="1" id="KW-1133">Transmembrane helix</keyword>
<dbReference type="AlphaFoldDB" id="A0AAV8YRQ9"/>
<keyword evidence="3" id="KW-1185">Reference proteome</keyword>
<name>A0AAV8YRQ9_9CUCU</name>